<reference evidence="8 9" key="1">
    <citation type="submission" date="2022-02" db="EMBL/GenBank/DDBJ databases">
        <authorList>
            <person name="Zhuang L."/>
        </authorList>
    </citation>
    <scope>NUCLEOTIDE SEQUENCE [LARGE SCALE GENOMIC DNA]</scope>
    <source>
        <strain evidence="8 9">C32</strain>
    </source>
</reference>
<comment type="cofactor">
    <cofactor evidence="1">
        <name>Mn(2+)</name>
        <dbReference type="ChEBI" id="CHEBI:29035"/>
    </cofactor>
</comment>
<protein>
    <submittedName>
        <fullName evidence="8">CoA pyrophosphatase</fullName>
    </submittedName>
</protein>
<dbReference type="InterPro" id="IPR015797">
    <property type="entry name" value="NUDIX_hydrolase-like_dom_sf"/>
</dbReference>
<dbReference type="PANTHER" id="PTHR12992">
    <property type="entry name" value="NUDIX HYDROLASE"/>
    <property type="match status" value="1"/>
</dbReference>
<evidence type="ECO:0000256" key="1">
    <source>
        <dbReference type="ARBA" id="ARBA00001936"/>
    </source>
</evidence>
<comment type="cofactor">
    <cofactor evidence="2">
        <name>Mg(2+)</name>
        <dbReference type="ChEBI" id="CHEBI:18420"/>
    </cofactor>
</comment>
<evidence type="ECO:0000259" key="7">
    <source>
        <dbReference type="PROSITE" id="PS51462"/>
    </source>
</evidence>
<feature type="domain" description="Nudix hydrolase" evidence="7">
    <location>
        <begin position="29"/>
        <end position="162"/>
    </location>
</feature>
<organism evidence="8 9">
    <name type="scientific">Shewanella electrica</name>
    <dbReference type="NCBI Taxonomy" id="515560"/>
    <lineage>
        <taxon>Bacteria</taxon>
        <taxon>Pseudomonadati</taxon>
        <taxon>Pseudomonadota</taxon>
        <taxon>Gammaproteobacteria</taxon>
        <taxon>Alteromonadales</taxon>
        <taxon>Shewanellaceae</taxon>
        <taxon>Shewanella</taxon>
    </lineage>
</organism>
<name>A0ABT2FP63_9GAMM</name>
<gene>
    <name evidence="8" type="ORF">L9G74_11050</name>
</gene>
<evidence type="ECO:0000313" key="8">
    <source>
        <dbReference type="EMBL" id="MCS4556981.1"/>
    </source>
</evidence>
<dbReference type="CDD" id="cd03426">
    <property type="entry name" value="NUDIX_CoAse_Nudt7"/>
    <property type="match status" value="1"/>
</dbReference>
<evidence type="ECO:0000256" key="3">
    <source>
        <dbReference type="ARBA" id="ARBA00022723"/>
    </source>
</evidence>
<keyword evidence="5" id="KW-0460">Magnesium</keyword>
<evidence type="ECO:0000313" key="9">
    <source>
        <dbReference type="Proteomes" id="UP001201549"/>
    </source>
</evidence>
<comment type="caution">
    <text evidence="8">The sequence shown here is derived from an EMBL/GenBank/DDBJ whole genome shotgun (WGS) entry which is preliminary data.</text>
</comment>
<keyword evidence="3" id="KW-0479">Metal-binding</keyword>
<reference evidence="9" key="2">
    <citation type="submission" date="2023-07" db="EMBL/GenBank/DDBJ databases">
        <title>Shewanella mangrovi sp. nov., an acetaldehyde- degrading bacterium isolated from mangrove sediment.</title>
        <authorList>
            <person name="Liu Y."/>
        </authorList>
    </citation>
    <scope>NUCLEOTIDE SEQUENCE [LARGE SCALE GENOMIC DNA]</scope>
    <source>
        <strain evidence="9">C32</strain>
    </source>
</reference>
<dbReference type="RefSeq" id="WP_238896396.1">
    <property type="nucleotide sequence ID" value="NZ_JAKOGG010000006.1"/>
</dbReference>
<proteinExistence type="predicted"/>
<accession>A0ABT2FP63</accession>
<dbReference type="InterPro" id="IPR000086">
    <property type="entry name" value="NUDIX_hydrolase_dom"/>
</dbReference>
<dbReference type="InterPro" id="IPR045121">
    <property type="entry name" value="CoAse"/>
</dbReference>
<dbReference type="NCBIfam" id="NF007980">
    <property type="entry name" value="PRK10707.1"/>
    <property type="match status" value="1"/>
</dbReference>
<dbReference type="PANTHER" id="PTHR12992:SF11">
    <property type="entry name" value="MITOCHONDRIAL COENZYME A DIPHOSPHATASE NUDT8"/>
    <property type="match status" value="1"/>
</dbReference>
<dbReference type="Gene3D" id="3.90.79.10">
    <property type="entry name" value="Nucleoside Triphosphate Pyrophosphohydrolase"/>
    <property type="match status" value="1"/>
</dbReference>
<evidence type="ECO:0000256" key="4">
    <source>
        <dbReference type="ARBA" id="ARBA00022801"/>
    </source>
</evidence>
<keyword evidence="9" id="KW-1185">Reference proteome</keyword>
<dbReference type="EMBL" id="JAKOGG010000006">
    <property type="protein sequence ID" value="MCS4556981.1"/>
    <property type="molecule type" value="Genomic_DNA"/>
</dbReference>
<sequence length="194" mass="21505">MDNLAQLRTRFALSASPQPRRVATEGIRLRSAAVLLALYQTPRGVELLLTQRPTHLKAHPGQIAFPGGKPEPEDNDIIATALREAWEEVALAPQQVEVLGCLPVHNTLTGFSITPVVGLVHQAFTPILDANEVADSFSVPLDFLLAPQNRKTLWFPRKKKPTPITFIPYQQRLIWGATAAIIDTFCRQLTNELD</sequence>
<keyword evidence="4" id="KW-0378">Hydrolase</keyword>
<evidence type="ECO:0000256" key="6">
    <source>
        <dbReference type="ARBA" id="ARBA00023211"/>
    </source>
</evidence>
<dbReference type="Proteomes" id="UP001201549">
    <property type="component" value="Unassembled WGS sequence"/>
</dbReference>
<dbReference type="PROSITE" id="PS51462">
    <property type="entry name" value="NUDIX"/>
    <property type="match status" value="1"/>
</dbReference>
<evidence type="ECO:0000256" key="2">
    <source>
        <dbReference type="ARBA" id="ARBA00001946"/>
    </source>
</evidence>
<dbReference type="SUPFAM" id="SSF55811">
    <property type="entry name" value="Nudix"/>
    <property type="match status" value="1"/>
</dbReference>
<dbReference type="Pfam" id="PF00293">
    <property type="entry name" value="NUDIX"/>
    <property type="match status" value="1"/>
</dbReference>
<evidence type="ECO:0000256" key="5">
    <source>
        <dbReference type="ARBA" id="ARBA00022842"/>
    </source>
</evidence>
<keyword evidence="6" id="KW-0464">Manganese</keyword>